<comment type="similarity">
    <text evidence="2">Belongs to the major facilitator superfamily. EmrB family.</text>
</comment>
<feature type="transmembrane region" description="Helical" evidence="8">
    <location>
        <begin position="227"/>
        <end position="250"/>
    </location>
</feature>
<feature type="transmembrane region" description="Helical" evidence="8">
    <location>
        <begin position="359"/>
        <end position="385"/>
    </location>
</feature>
<dbReference type="EMBL" id="CP139965">
    <property type="protein sequence ID" value="WQD78503.1"/>
    <property type="molecule type" value="Genomic_DNA"/>
</dbReference>
<dbReference type="Gene3D" id="1.20.1250.20">
    <property type="entry name" value="MFS general substrate transporter like domains"/>
    <property type="match status" value="1"/>
</dbReference>
<feature type="transmembrane region" description="Helical" evidence="8">
    <location>
        <begin position="81"/>
        <end position="104"/>
    </location>
</feature>
<evidence type="ECO:0000256" key="7">
    <source>
        <dbReference type="ARBA" id="ARBA00023136"/>
    </source>
</evidence>
<feature type="transmembrane region" description="Helical" evidence="8">
    <location>
        <begin position="53"/>
        <end position="74"/>
    </location>
</feature>
<sequence>MHRDLDSFTPSPRLALLATSLGFVIICLDVTVVNVALARIRASLAVDATALEWVVNAYTLAFASLLLSAGALADRLGARRVFVSGFAVFTCASVGCGLSSGAAMLVTSRVLQGVGAALCVPSSLALLGAAFPEARARAKAVSVWAGTAALALGAGPLVGGVLVDRFGWQAIFLINVPVGVAGIWLTLRHAPDTVRQAARRIDLLGQTLAVVTLAALTYAVVESGRLGWTSLTVMTGLVCSLATGVLFVIVEARQAQPLLPLALFRNAAVNVSALTGLSLNFGYYGLMFAMSLFFQNVRNDTPLETGLAFLPMTAVVTVANIASGALTARFGYRLPMIAGQVLAAVGYGSLVFVHADSSALVVSLPLLAVGVGVALAVPSINTAVLAHVGPSSFGIASGVLNTARQIGGVLGVGMFGSLTGVAAREWVSGLHVAVALAAGMTLFTAVIAAVSLEASRSTARAGTCAARAVRSVD</sequence>
<reference evidence="10 11" key="1">
    <citation type="submission" date="2023-12" db="EMBL/GenBank/DDBJ databases">
        <title>Genome sequencing and assembly of bacterial species from a model synthetic community.</title>
        <authorList>
            <person name="Hogle S.L."/>
        </authorList>
    </citation>
    <scope>NUCLEOTIDE SEQUENCE [LARGE SCALE GENOMIC DNA]</scope>
    <source>
        <strain evidence="10 11">HAMBI 2494</strain>
    </source>
</reference>
<evidence type="ECO:0000256" key="6">
    <source>
        <dbReference type="ARBA" id="ARBA00022989"/>
    </source>
</evidence>
<evidence type="ECO:0000256" key="1">
    <source>
        <dbReference type="ARBA" id="ARBA00004651"/>
    </source>
</evidence>
<keyword evidence="11" id="KW-1185">Reference proteome</keyword>
<feature type="transmembrane region" description="Helical" evidence="8">
    <location>
        <begin position="143"/>
        <end position="162"/>
    </location>
</feature>
<keyword evidence="6 8" id="KW-1133">Transmembrane helix</keyword>
<dbReference type="Proteomes" id="UP001325479">
    <property type="component" value="Chromosome"/>
</dbReference>
<evidence type="ECO:0000256" key="2">
    <source>
        <dbReference type="ARBA" id="ARBA00008537"/>
    </source>
</evidence>
<dbReference type="PANTHER" id="PTHR42718">
    <property type="entry name" value="MAJOR FACILITATOR SUPERFAMILY MULTIDRUG TRANSPORTER MFSC"/>
    <property type="match status" value="1"/>
</dbReference>
<dbReference type="InterPro" id="IPR004638">
    <property type="entry name" value="EmrB-like"/>
</dbReference>
<evidence type="ECO:0000256" key="8">
    <source>
        <dbReference type="SAM" id="Phobius"/>
    </source>
</evidence>
<feature type="domain" description="Major facilitator superfamily (MFS) profile" evidence="9">
    <location>
        <begin position="15"/>
        <end position="456"/>
    </location>
</feature>
<dbReference type="Gene3D" id="1.20.1720.10">
    <property type="entry name" value="Multidrug resistance protein D"/>
    <property type="match status" value="1"/>
</dbReference>
<feature type="transmembrane region" description="Helical" evidence="8">
    <location>
        <begin position="306"/>
        <end position="327"/>
    </location>
</feature>
<evidence type="ECO:0000256" key="5">
    <source>
        <dbReference type="ARBA" id="ARBA00022692"/>
    </source>
</evidence>
<keyword evidence="3" id="KW-0813">Transport</keyword>
<feature type="transmembrane region" description="Helical" evidence="8">
    <location>
        <begin position="334"/>
        <end position="353"/>
    </location>
</feature>
<protein>
    <submittedName>
        <fullName evidence="10">MFS transporter</fullName>
    </submittedName>
</protein>
<dbReference type="PROSITE" id="PS50850">
    <property type="entry name" value="MFS"/>
    <property type="match status" value="1"/>
</dbReference>
<feature type="transmembrane region" description="Helical" evidence="8">
    <location>
        <begin position="203"/>
        <end position="221"/>
    </location>
</feature>
<dbReference type="RefSeq" id="WP_114809632.1">
    <property type="nucleotide sequence ID" value="NZ_CP139965.1"/>
</dbReference>
<dbReference type="Pfam" id="PF07690">
    <property type="entry name" value="MFS_1"/>
    <property type="match status" value="1"/>
</dbReference>
<feature type="transmembrane region" description="Helical" evidence="8">
    <location>
        <begin position="168"/>
        <end position="187"/>
    </location>
</feature>
<feature type="transmembrane region" description="Helical" evidence="8">
    <location>
        <begin position="429"/>
        <end position="450"/>
    </location>
</feature>
<organism evidence="10 11">
    <name type="scientific">Paraburkholderia kururiensis</name>
    <dbReference type="NCBI Taxonomy" id="984307"/>
    <lineage>
        <taxon>Bacteria</taxon>
        <taxon>Pseudomonadati</taxon>
        <taxon>Pseudomonadota</taxon>
        <taxon>Betaproteobacteria</taxon>
        <taxon>Burkholderiales</taxon>
        <taxon>Burkholderiaceae</taxon>
        <taxon>Paraburkholderia</taxon>
    </lineage>
</organism>
<name>A0ABZ0WMC1_9BURK</name>
<keyword evidence="7 8" id="KW-0472">Membrane</keyword>
<dbReference type="CDD" id="cd17321">
    <property type="entry name" value="MFS_MMR_MDR_like"/>
    <property type="match status" value="1"/>
</dbReference>
<proteinExistence type="inferred from homology"/>
<evidence type="ECO:0000313" key="11">
    <source>
        <dbReference type="Proteomes" id="UP001325479"/>
    </source>
</evidence>
<keyword evidence="5 8" id="KW-0812">Transmembrane</keyword>
<feature type="transmembrane region" description="Helical" evidence="8">
    <location>
        <begin position="12"/>
        <end position="33"/>
    </location>
</feature>
<evidence type="ECO:0000313" key="10">
    <source>
        <dbReference type="EMBL" id="WQD78503.1"/>
    </source>
</evidence>
<comment type="subcellular location">
    <subcellularLocation>
        <location evidence="1">Cell membrane</location>
        <topology evidence="1">Multi-pass membrane protein</topology>
    </subcellularLocation>
</comment>
<dbReference type="InterPro" id="IPR011701">
    <property type="entry name" value="MFS"/>
</dbReference>
<gene>
    <name evidence="10" type="ORF">U0042_01995</name>
</gene>
<evidence type="ECO:0000259" key="9">
    <source>
        <dbReference type="PROSITE" id="PS50850"/>
    </source>
</evidence>
<dbReference type="SUPFAM" id="SSF103473">
    <property type="entry name" value="MFS general substrate transporter"/>
    <property type="match status" value="1"/>
</dbReference>
<dbReference type="NCBIfam" id="TIGR00711">
    <property type="entry name" value="efflux_EmrB"/>
    <property type="match status" value="1"/>
</dbReference>
<feature type="transmembrane region" description="Helical" evidence="8">
    <location>
        <begin position="271"/>
        <end position="294"/>
    </location>
</feature>
<dbReference type="InterPro" id="IPR020846">
    <property type="entry name" value="MFS_dom"/>
</dbReference>
<keyword evidence="4" id="KW-1003">Cell membrane</keyword>
<accession>A0ABZ0WMC1</accession>
<evidence type="ECO:0000256" key="3">
    <source>
        <dbReference type="ARBA" id="ARBA00022448"/>
    </source>
</evidence>
<evidence type="ECO:0000256" key="4">
    <source>
        <dbReference type="ARBA" id="ARBA00022475"/>
    </source>
</evidence>
<dbReference type="InterPro" id="IPR036259">
    <property type="entry name" value="MFS_trans_sf"/>
</dbReference>
<dbReference type="PANTHER" id="PTHR42718:SF9">
    <property type="entry name" value="MAJOR FACILITATOR SUPERFAMILY MULTIDRUG TRANSPORTER MFSC"/>
    <property type="match status" value="1"/>
</dbReference>